<comment type="caution">
    <text evidence="3">The sequence shown here is derived from an EMBL/GenBank/DDBJ whole genome shotgun (WGS) entry which is preliminary data.</text>
</comment>
<dbReference type="InterPro" id="IPR036412">
    <property type="entry name" value="HAD-like_sf"/>
</dbReference>
<feature type="compositionally biased region" description="Basic and acidic residues" evidence="2">
    <location>
        <begin position="276"/>
        <end position="288"/>
    </location>
</feature>
<dbReference type="GO" id="GO:0016791">
    <property type="term" value="F:phosphatase activity"/>
    <property type="evidence" value="ECO:0007669"/>
    <property type="project" value="UniProtKB-ARBA"/>
</dbReference>
<proteinExistence type="predicted"/>
<feature type="compositionally biased region" description="Acidic residues" evidence="2">
    <location>
        <begin position="264"/>
        <end position="275"/>
    </location>
</feature>
<accession>A0A8H4VWD2</accession>
<dbReference type="Gene3D" id="1.10.150.240">
    <property type="entry name" value="Putative phosphatase, domain 2"/>
    <property type="match status" value="1"/>
</dbReference>
<evidence type="ECO:0000313" key="3">
    <source>
        <dbReference type="EMBL" id="KAF4624657.1"/>
    </source>
</evidence>
<dbReference type="PANTHER" id="PTHR43316">
    <property type="entry name" value="HYDROLASE, HALOACID DELAHOGENASE-RELATED"/>
    <property type="match status" value="1"/>
</dbReference>
<keyword evidence="1" id="KW-0378">Hydrolase</keyword>
<dbReference type="OrthoDB" id="3256520at2759"/>
<organism evidence="3 4">
    <name type="scientific">Cudoniella acicularis</name>
    <dbReference type="NCBI Taxonomy" id="354080"/>
    <lineage>
        <taxon>Eukaryota</taxon>
        <taxon>Fungi</taxon>
        <taxon>Dikarya</taxon>
        <taxon>Ascomycota</taxon>
        <taxon>Pezizomycotina</taxon>
        <taxon>Leotiomycetes</taxon>
        <taxon>Helotiales</taxon>
        <taxon>Tricladiaceae</taxon>
        <taxon>Cudoniella</taxon>
    </lineage>
</organism>
<dbReference type="Proteomes" id="UP000566819">
    <property type="component" value="Unassembled WGS sequence"/>
</dbReference>
<dbReference type="Gene3D" id="3.40.50.1000">
    <property type="entry name" value="HAD superfamily/HAD-like"/>
    <property type="match status" value="1"/>
</dbReference>
<dbReference type="InterPro" id="IPR006439">
    <property type="entry name" value="HAD-SF_hydro_IA"/>
</dbReference>
<evidence type="ECO:0008006" key="5">
    <source>
        <dbReference type="Google" id="ProtNLM"/>
    </source>
</evidence>
<dbReference type="Pfam" id="PF00702">
    <property type="entry name" value="Hydrolase"/>
    <property type="match status" value="1"/>
</dbReference>
<dbReference type="SFLD" id="SFLDG01129">
    <property type="entry name" value="C1.5:_HAD__Beta-PGM__Phosphata"/>
    <property type="match status" value="1"/>
</dbReference>
<name>A0A8H4VWD2_9HELO</name>
<dbReference type="AlphaFoldDB" id="A0A8H4VWD2"/>
<feature type="compositionally biased region" description="Basic and acidic residues" evidence="2">
    <location>
        <begin position="222"/>
        <end position="233"/>
    </location>
</feature>
<dbReference type="InterPro" id="IPR023214">
    <property type="entry name" value="HAD_sf"/>
</dbReference>
<reference evidence="3 4" key="1">
    <citation type="submission" date="2020-03" db="EMBL/GenBank/DDBJ databases">
        <title>Draft Genome Sequence of Cudoniella acicularis.</title>
        <authorList>
            <person name="Buettner E."/>
            <person name="Kellner H."/>
        </authorList>
    </citation>
    <scope>NUCLEOTIDE SEQUENCE [LARGE SCALE GENOMIC DNA]</scope>
    <source>
        <strain evidence="3 4">DSM 108380</strain>
    </source>
</reference>
<evidence type="ECO:0000313" key="4">
    <source>
        <dbReference type="Proteomes" id="UP000566819"/>
    </source>
</evidence>
<evidence type="ECO:0000256" key="2">
    <source>
        <dbReference type="SAM" id="MobiDB-lite"/>
    </source>
</evidence>
<dbReference type="InterPro" id="IPR051540">
    <property type="entry name" value="S-2-haloacid_dehalogenase"/>
</dbReference>
<dbReference type="EMBL" id="JAAMPI010001592">
    <property type="protein sequence ID" value="KAF4624657.1"/>
    <property type="molecule type" value="Genomic_DNA"/>
</dbReference>
<dbReference type="PRINTS" id="PR00413">
    <property type="entry name" value="HADHALOGNASE"/>
</dbReference>
<dbReference type="InterPro" id="IPR023198">
    <property type="entry name" value="PGP-like_dom2"/>
</dbReference>
<dbReference type="SUPFAM" id="SSF56784">
    <property type="entry name" value="HAD-like"/>
    <property type="match status" value="1"/>
</dbReference>
<protein>
    <recommendedName>
        <fullName evidence="5">Haloacid dehalogenase</fullName>
    </recommendedName>
</protein>
<keyword evidence="4" id="KW-1185">Reference proteome</keyword>
<feature type="region of interest" description="Disordered" evidence="2">
    <location>
        <begin position="222"/>
        <end position="288"/>
    </location>
</feature>
<gene>
    <name evidence="3" type="ORF">G7Y89_g13516</name>
</gene>
<dbReference type="NCBIfam" id="TIGR01493">
    <property type="entry name" value="HAD-SF-IA-v2"/>
    <property type="match status" value="1"/>
</dbReference>
<sequence>MSSSNNIVLAFDLYGTLLSTESIAKELATHFGDDKAQSIAALWRRYQLEYTWRMNSMGLYKSFSTITHLSLQHALAEFRVTLPEPAIQALMKSYDSLDTFPDVAPALKAIQSNPAITAYVFSNGTNAMVSTSVNHSPSLSPFSSTFKALITVEEVQRFKPDPKVYEHLVKKAAGLQAAWVDRGVGHHGAGGWTDKLGDVASGGPTIVVKDVEEAVKEVGKWVEKNGEKGEKSGAGHITQPENTAAEKGVSEGEEEKGDSQAGEELQETEGNEEEEAKGKNEAQRPEVKRETKRLLEAFGAFPVDESERRERKRLIPVFCTTEMPLEILNEFLTLPLPREKELSDSFRYVILSKPNTEGIKTHTEAPLTSNPSLHFNTFLNKTPDEVYLIFTSSISTSNNKRSFWASSTFVILDERTREEKTVLLCTDHNRILETVRTDFKTSLWHATPLEMMTMTIKETAWMDTVLGREEGDVLRENAAKTEDEFLEDFVKWRRGEGGEPLVEGIARDELDVKREREEMPVLR</sequence>
<dbReference type="PANTHER" id="PTHR43316:SF3">
    <property type="entry name" value="HALOACID DEHALOGENASE, TYPE II (AFU_ORTHOLOGUE AFUA_2G07750)-RELATED"/>
    <property type="match status" value="1"/>
</dbReference>
<evidence type="ECO:0000256" key="1">
    <source>
        <dbReference type="ARBA" id="ARBA00022801"/>
    </source>
</evidence>
<dbReference type="SFLD" id="SFLDS00003">
    <property type="entry name" value="Haloacid_Dehalogenase"/>
    <property type="match status" value="1"/>
</dbReference>